<sequence>MGCSAGVQTLDMKKIDDNKDGKISMLELEPYAQELSARFGFTIDQILMAFDLDNSGFLEKKEFKSFSELHQYQDRDEFLFKALDQKGNNSLNIPLVSNMLFNFFNVKLSEMEIYCLLGKTKKINYQDFKFLVSALENKQF</sequence>
<evidence type="ECO:0000259" key="2">
    <source>
        <dbReference type="PROSITE" id="PS50222"/>
    </source>
</evidence>
<keyword evidence="6" id="KW-1185">Reference proteome</keyword>
<evidence type="ECO:0000313" key="4">
    <source>
        <dbReference type="EMBL" id="KAH0574276.1"/>
    </source>
</evidence>
<dbReference type="PROSITE" id="PS50222">
    <property type="entry name" value="EF_HAND_2"/>
    <property type="match status" value="1"/>
</dbReference>
<dbReference type="InterPro" id="IPR011992">
    <property type="entry name" value="EF-hand-dom_pair"/>
</dbReference>
<reference evidence="3 4" key="1">
    <citation type="journal article" date="2014" name="PLoS Genet.">
        <title>The Genome of Spironucleus salmonicida Highlights a Fish Pathogen Adapted to Fluctuating Environments.</title>
        <authorList>
            <person name="Xu F."/>
            <person name="Jerlstrom-Hultqvist J."/>
            <person name="Einarsson E."/>
            <person name="Astvaldsson A."/>
            <person name="Svard S.G."/>
            <person name="Andersson J.O."/>
        </authorList>
    </citation>
    <scope>NUCLEOTIDE SEQUENCE</scope>
    <source>
        <strain evidence="4">ATCC 50377</strain>
    </source>
</reference>
<dbReference type="Gene3D" id="1.10.238.10">
    <property type="entry name" value="EF-hand"/>
    <property type="match status" value="1"/>
</dbReference>
<feature type="domain" description="EF-hand" evidence="2">
    <location>
        <begin position="43"/>
        <end position="73"/>
    </location>
</feature>
<evidence type="ECO:0000313" key="5">
    <source>
        <dbReference type="EMBL" id="KAH0574288.1"/>
    </source>
</evidence>
<proteinExistence type="predicted"/>
<dbReference type="Pfam" id="PF13202">
    <property type="entry name" value="EF-hand_5"/>
    <property type="match status" value="2"/>
</dbReference>
<dbReference type="VEuPathDB" id="GiardiaDB:SS50377_24227"/>
<dbReference type="SUPFAM" id="SSF47473">
    <property type="entry name" value="EF-hand"/>
    <property type="match status" value="1"/>
</dbReference>
<evidence type="ECO:0000313" key="3">
    <source>
        <dbReference type="EMBL" id="EST47850.1"/>
    </source>
</evidence>
<reference evidence="4" key="2">
    <citation type="submission" date="2020-12" db="EMBL/GenBank/DDBJ databases">
        <title>New Spironucleus salmonicida genome in near-complete chromosomes.</title>
        <authorList>
            <person name="Xu F."/>
            <person name="Kurt Z."/>
            <person name="Jimenez-Gonzalez A."/>
            <person name="Astvaldsson A."/>
            <person name="Andersson J.O."/>
            <person name="Svard S.G."/>
        </authorList>
    </citation>
    <scope>NUCLEOTIDE SEQUENCE</scope>
    <source>
        <strain evidence="4">ATCC 50377</strain>
    </source>
</reference>
<dbReference type="EMBL" id="AUWU02000004">
    <property type="protein sequence ID" value="KAH0574288.1"/>
    <property type="molecule type" value="Genomic_DNA"/>
</dbReference>
<organism evidence="3">
    <name type="scientific">Spironucleus salmonicida</name>
    <dbReference type="NCBI Taxonomy" id="348837"/>
    <lineage>
        <taxon>Eukaryota</taxon>
        <taxon>Metamonada</taxon>
        <taxon>Diplomonadida</taxon>
        <taxon>Hexamitidae</taxon>
        <taxon>Hexamitinae</taxon>
        <taxon>Spironucleus</taxon>
    </lineage>
</organism>
<name>V6LTE2_9EUKA</name>
<gene>
    <name evidence="3" type="ORF">SS50377_12041</name>
    <name evidence="4" type="ORF">SS50377_24227</name>
    <name evidence="5" type="ORF">SS50377_24242</name>
</gene>
<dbReference type="AlphaFoldDB" id="V6LTE2"/>
<dbReference type="EMBL" id="KI546032">
    <property type="protein sequence ID" value="EST47850.1"/>
    <property type="molecule type" value="Genomic_DNA"/>
</dbReference>
<dbReference type="InterPro" id="IPR002048">
    <property type="entry name" value="EF_hand_dom"/>
</dbReference>
<dbReference type="GO" id="GO:0005509">
    <property type="term" value="F:calcium ion binding"/>
    <property type="evidence" value="ECO:0007669"/>
    <property type="project" value="InterPro"/>
</dbReference>
<dbReference type="Proteomes" id="UP000018208">
    <property type="component" value="Unassembled WGS sequence"/>
</dbReference>
<dbReference type="VEuPathDB" id="GiardiaDB:SS50377_24242"/>
<dbReference type="PROSITE" id="PS00018">
    <property type="entry name" value="EF_HAND_1"/>
    <property type="match status" value="2"/>
</dbReference>
<protein>
    <submittedName>
        <fullName evidence="3">Calmodulin</fullName>
    </submittedName>
</protein>
<keyword evidence="1" id="KW-0106">Calcium</keyword>
<dbReference type="InterPro" id="IPR018247">
    <property type="entry name" value="EF_Hand_1_Ca_BS"/>
</dbReference>
<evidence type="ECO:0000256" key="1">
    <source>
        <dbReference type="ARBA" id="ARBA00022837"/>
    </source>
</evidence>
<evidence type="ECO:0000313" key="6">
    <source>
        <dbReference type="Proteomes" id="UP000018208"/>
    </source>
</evidence>
<accession>V6LTE2</accession>
<dbReference type="EMBL" id="AUWU02000004">
    <property type="protein sequence ID" value="KAH0574276.1"/>
    <property type="molecule type" value="Genomic_DNA"/>
</dbReference>